<comment type="caution">
    <text evidence="2">The sequence shown here is derived from an EMBL/GenBank/DDBJ whole genome shotgun (WGS) entry which is preliminary data.</text>
</comment>
<feature type="compositionally biased region" description="Basic and acidic residues" evidence="1">
    <location>
        <begin position="240"/>
        <end position="251"/>
    </location>
</feature>
<dbReference type="Proteomes" id="UP000070121">
    <property type="component" value="Unassembled WGS sequence"/>
</dbReference>
<gene>
    <name evidence="2" type="ORF">CSAL01_02945</name>
</gene>
<feature type="region of interest" description="Disordered" evidence="1">
    <location>
        <begin position="178"/>
        <end position="269"/>
    </location>
</feature>
<sequence length="317" mass="35390">MTYPHVNQEALKIILTKLNRLELRFNEIDGRLGAIECSVVSDASTSLPSSPSTRQSVSSCICTLCDIPRPLFQESDTPRQCSASTYRASVDRLRRRFEFDAFSELAPRISEEEVVISHETDVEGIIDDYSDVQSLSVYPSRSVSLFSFTPREVKSSRDAPDVPSLRYEDLMIHAEQISYSESSRRSRRSSATGTFSESYGSPSTARTSFTQGSWAGSRRSSTTDTFSKMRGSLRRAGSLRHKEGLKTENRNGDALTGTTQDPSVTAKTTFMSPGEREDVLRVYQKAQRSAKACVAFGQRFMYRVGKRMVNMSAIEKA</sequence>
<organism evidence="2 3">
    <name type="scientific">Colletotrichum salicis</name>
    <dbReference type="NCBI Taxonomy" id="1209931"/>
    <lineage>
        <taxon>Eukaryota</taxon>
        <taxon>Fungi</taxon>
        <taxon>Dikarya</taxon>
        <taxon>Ascomycota</taxon>
        <taxon>Pezizomycotina</taxon>
        <taxon>Sordariomycetes</taxon>
        <taxon>Hypocreomycetidae</taxon>
        <taxon>Glomerellales</taxon>
        <taxon>Glomerellaceae</taxon>
        <taxon>Colletotrichum</taxon>
        <taxon>Colletotrichum acutatum species complex</taxon>
    </lineage>
</organism>
<dbReference type="EMBL" id="JFFI01000868">
    <property type="protein sequence ID" value="KXH65546.1"/>
    <property type="molecule type" value="Genomic_DNA"/>
</dbReference>
<evidence type="ECO:0000256" key="1">
    <source>
        <dbReference type="SAM" id="MobiDB-lite"/>
    </source>
</evidence>
<accession>A0A135UYT6</accession>
<feature type="compositionally biased region" description="Polar residues" evidence="1">
    <location>
        <begin position="256"/>
        <end position="269"/>
    </location>
</feature>
<protein>
    <submittedName>
        <fullName evidence="2">Uncharacterized protein</fullName>
    </submittedName>
</protein>
<feature type="compositionally biased region" description="Polar residues" evidence="1">
    <location>
        <begin position="191"/>
        <end position="226"/>
    </location>
</feature>
<evidence type="ECO:0000313" key="2">
    <source>
        <dbReference type="EMBL" id="KXH65546.1"/>
    </source>
</evidence>
<reference evidence="2 3" key="1">
    <citation type="submission" date="2014-02" db="EMBL/GenBank/DDBJ databases">
        <title>The genome sequence of Colletotrichum salicis CBS 607.94.</title>
        <authorList>
            <person name="Baroncelli R."/>
            <person name="Thon M.R."/>
        </authorList>
    </citation>
    <scope>NUCLEOTIDE SEQUENCE [LARGE SCALE GENOMIC DNA]</scope>
    <source>
        <strain evidence="2 3">CBS 607.94</strain>
    </source>
</reference>
<dbReference type="OrthoDB" id="4836846at2759"/>
<keyword evidence="3" id="KW-1185">Reference proteome</keyword>
<proteinExistence type="predicted"/>
<dbReference type="AlphaFoldDB" id="A0A135UYT6"/>
<name>A0A135UYT6_9PEZI</name>
<evidence type="ECO:0000313" key="3">
    <source>
        <dbReference type="Proteomes" id="UP000070121"/>
    </source>
</evidence>